<keyword evidence="3" id="KW-1185">Reference proteome</keyword>
<protein>
    <recommendedName>
        <fullName evidence="4">Lipoprotein</fullName>
    </recommendedName>
</protein>
<sequence length="156" mass="17911">MKKFAILFVCSLLLAACASRAEKIPTHPIPEEKPLYGVTHEGIFFVHDSLVLNAEVDSVQLASQATEWKKRSMEKVGDYHIYDCRKDNHDRALFVFYRNYFKIQYCFYTDKYASIPGVFEGKEEVIKYLDPEDVSATAKVGPVFYTTVLDEGPPLW</sequence>
<dbReference type="EMBL" id="FQZU01000002">
    <property type="protein sequence ID" value="SHI80007.1"/>
    <property type="molecule type" value="Genomic_DNA"/>
</dbReference>
<evidence type="ECO:0008006" key="4">
    <source>
        <dbReference type="Google" id="ProtNLM"/>
    </source>
</evidence>
<name>A0A1M6E3C3_9BACT</name>
<evidence type="ECO:0000313" key="2">
    <source>
        <dbReference type="EMBL" id="SHI80007.1"/>
    </source>
</evidence>
<feature type="chain" id="PRO_5012432189" description="Lipoprotein" evidence="1">
    <location>
        <begin position="21"/>
        <end position="156"/>
    </location>
</feature>
<dbReference type="RefSeq" id="WP_073472621.1">
    <property type="nucleotide sequence ID" value="NZ_FQZU01000002.1"/>
</dbReference>
<dbReference type="PROSITE" id="PS51257">
    <property type="entry name" value="PROKAR_LIPOPROTEIN"/>
    <property type="match status" value="1"/>
</dbReference>
<dbReference type="STRING" id="1121393.SAMN02745216_00543"/>
<dbReference type="AlphaFoldDB" id="A0A1M6E3C3"/>
<dbReference type="Proteomes" id="UP000183994">
    <property type="component" value="Unassembled WGS sequence"/>
</dbReference>
<evidence type="ECO:0000256" key="1">
    <source>
        <dbReference type="SAM" id="SignalP"/>
    </source>
</evidence>
<accession>A0A1M6E3C3</accession>
<keyword evidence="1" id="KW-0732">Signal</keyword>
<evidence type="ECO:0000313" key="3">
    <source>
        <dbReference type="Proteomes" id="UP000183994"/>
    </source>
</evidence>
<feature type="signal peptide" evidence="1">
    <location>
        <begin position="1"/>
        <end position="20"/>
    </location>
</feature>
<gene>
    <name evidence="2" type="ORF">SAMN02745216_00543</name>
</gene>
<proteinExistence type="predicted"/>
<reference evidence="3" key="1">
    <citation type="submission" date="2016-11" db="EMBL/GenBank/DDBJ databases">
        <authorList>
            <person name="Varghese N."/>
            <person name="Submissions S."/>
        </authorList>
    </citation>
    <scope>NUCLEOTIDE SEQUENCE [LARGE SCALE GENOMIC DNA]</scope>
    <source>
        <strain evidence="3">DSM 16219</strain>
    </source>
</reference>
<dbReference type="OrthoDB" id="9868680at2"/>
<organism evidence="2 3">
    <name type="scientific">Desulfatibacillum alkenivorans DSM 16219</name>
    <dbReference type="NCBI Taxonomy" id="1121393"/>
    <lineage>
        <taxon>Bacteria</taxon>
        <taxon>Pseudomonadati</taxon>
        <taxon>Thermodesulfobacteriota</taxon>
        <taxon>Desulfobacteria</taxon>
        <taxon>Desulfobacterales</taxon>
        <taxon>Desulfatibacillaceae</taxon>
        <taxon>Desulfatibacillum</taxon>
    </lineage>
</organism>